<organism evidence="2 3">
    <name type="scientific">Apiospora kogelbergensis</name>
    <dbReference type="NCBI Taxonomy" id="1337665"/>
    <lineage>
        <taxon>Eukaryota</taxon>
        <taxon>Fungi</taxon>
        <taxon>Dikarya</taxon>
        <taxon>Ascomycota</taxon>
        <taxon>Pezizomycotina</taxon>
        <taxon>Sordariomycetes</taxon>
        <taxon>Xylariomycetidae</taxon>
        <taxon>Amphisphaeriales</taxon>
        <taxon>Apiosporaceae</taxon>
        <taxon>Apiospora</taxon>
    </lineage>
</organism>
<evidence type="ECO:0000313" key="2">
    <source>
        <dbReference type="EMBL" id="KAK8133095.1"/>
    </source>
</evidence>
<reference evidence="2 3" key="1">
    <citation type="submission" date="2023-01" db="EMBL/GenBank/DDBJ databases">
        <title>Analysis of 21 Apiospora genomes using comparative genomics revels a genus with tremendous synthesis potential of carbohydrate active enzymes and secondary metabolites.</title>
        <authorList>
            <person name="Sorensen T."/>
        </authorList>
    </citation>
    <scope>NUCLEOTIDE SEQUENCE [LARGE SCALE GENOMIC DNA]</scope>
    <source>
        <strain evidence="2 3">CBS 117206</strain>
    </source>
</reference>
<evidence type="ECO:0000256" key="1">
    <source>
        <dbReference type="SAM" id="Phobius"/>
    </source>
</evidence>
<sequence>MHTFTREAYQYPPGQETLWHYLRRPAVNGIIPNRIIDSKTVFYTWIIVVIFLLDWAKLGLAGFETAALMQPALMPLDARQLLWHSDKAWGTLGGWWKVFRLYMGYLREHMGSTQDVCPLLGLSIDQGQGLRRSQRLVDISGVNQTTFGLKSWGSLPEKVNNVWRQGNPATPFGETVFYAPEGSTGISNTYYEDSIQQIYQEQLDNTRSPVNRTISFFSGPEVAERVFGSAWGFFTNISCLPMSPHDPNLRLFKITSVNNWTTAMPDVIESGYPFDSASYNRKPELARLSHSLTGLYRDIGLSSGVAYHHLIATDYEDMVRYAVQCSVSSDVGFAEIAAETITFKDFRSELAVRTDFTHTNDMASDWQGVRPIHSVVFAALTDTMFQGELYGLDPANDLVAGRVPYQVVGILLIVWAVWTVVPQVWALVFWERRRAGMLDGFALFRLGAEYKDAIQGLTSDNLGDGGTDRLSRVPGQAWVTQKQNNGYELR</sequence>
<keyword evidence="1" id="KW-0472">Membrane</keyword>
<name>A0AAW0RDU5_9PEZI</name>
<keyword evidence="1" id="KW-0812">Transmembrane</keyword>
<keyword evidence="3" id="KW-1185">Reference proteome</keyword>
<dbReference type="AlphaFoldDB" id="A0AAW0RDU5"/>
<proteinExistence type="predicted"/>
<feature type="transmembrane region" description="Helical" evidence="1">
    <location>
        <begin position="407"/>
        <end position="430"/>
    </location>
</feature>
<feature type="transmembrane region" description="Helical" evidence="1">
    <location>
        <begin position="42"/>
        <end position="63"/>
    </location>
</feature>
<accession>A0AAW0RDU5</accession>
<comment type="caution">
    <text evidence="2">The sequence shown here is derived from an EMBL/GenBank/DDBJ whole genome shotgun (WGS) entry which is preliminary data.</text>
</comment>
<evidence type="ECO:0000313" key="3">
    <source>
        <dbReference type="Proteomes" id="UP001392437"/>
    </source>
</evidence>
<dbReference type="EMBL" id="JAQQWP010000001">
    <property type="protein sequence ID" value="KAK8133095.1"/>
    <property type="molecule type" value="Genomic_DNA"/>
</dbReference>
<protein>
    <submittedName>
        <fullName evidence="2">Uncharacterized protein</fullName>
    </submittedName>
</protein>
<gene>
    <name evidence="2" type="ORF">PG999_001268</name>
</gene>
<dbReference type="Proteomes" id="UP001392437">
    <property type="component" value="Unassembled WGS sequence"/>
</dbReference>
<keyword evidence="1" id="KW-1133">Transmembrane helix</keyword>